<dbReference type="Gene3D" id="3.90.550.10">
    <property type="entry name" value="Spore Coat Polysaccharide Biosynthesis Protein SpsA, Chain A"/>
    <property type="match status" value="1"/>
</dbReference>
<dbReference type="GO" id="GO:0004475">
    <property type="term" value="F:mannose-1-phosphate guanylyltransferase (GTP) activity"/>
    <property type="evidence" value="ECO:0007669"/>
    <property type="project" value="UniProtKB-EC"/>
</dbReference>
<dbReference type="Pfam" id="PF00483">
    <property type="entry name" value="NTP_transferase"/>
    <property type="match status" value="1"/>
</dbReference>
<dbReference type="InterPro" id="IPR014710">
    <property type="entry name" value="RmlC-like_jellyroll"/>
</dbReference>
<dbReference type="Pfam" id="PF01050">
    <property type="entry name" value="MannoseP_isomer"/>
    <property type="match status" value="1"/>
</dbReference>
<keyword evidence="3 13" id="KW-0808">Transferase</keyword>
<evidence type="ECO:0000256" key="7">
    <source>
        <dbReference type="ARBA" id="ARBA00047343"/>
    </source>
</evidence>
<dbReference type="Gene3D" id="2.60.120.10">
    <property type="entry name" value="Jelly Rolls"/>
    <property type="match status" value="1"/>
</dbReference>
<keyword evidence="14" id="KW-1185">Reference proteome</keyword>
<evidence type="ECO:0000313" key="13">
    <source>
        <dbReference type="EMBL" id="MBK0391666.1"/>
    </source>
</evidence>
<dbReference type="PANTHER" id="PTHR46390:SF1">
    <property type="entry name" value="MANNOSE-1-PHOSPHATE GUANYLYLTRANSFERASE"/>
    <property type="match status" value="1"/>
</dbReference>
<reference evidence="13" key="1">
    <citation type="submission" date="2020-12" db="EMBL/GenBank/DDBJ databases">
        <title>Ramlibacter sp. nov., isolated from a freshwater alga, Cryptomonas.</title>
        <authorList>
            <person name="Kim H.M."/>
            <person name="Jeon C.O."/>
        </authorList>
    </citation>
    <scope>NUCLEOTIDE SEQUENCE</scope>
    <source>
        <strain evidence="13">CrO1</strain>
    </source>
</reference>
<dbReference type="InterPro" id="IPR001538">
    <property type="entry name" value="Man6P_isomerase-2_C"/>
</dbReference>
<dbReference type="NCBIfam" id="TIGR01479">
    <property type="entry name" value="GMP_PMI"/>
    <property type="match status" value="1"/>
</dbReference>
<keyword evidence="13" id="KW-0413">Isomerase</keyword>
<keyword evidence="4 13" id="KW-0548">Nucleotidyltransferase</keyword>
<dbReference type="GO" id="GO:0016853">
    <property type="term" value="F:isomerase activity"/>
    <property type="evidence" value="ECO:0007669"/>
    <property type="project" value="UniProtKB-KW"/>
</dbReference>
<proteinExistence type="inferred from homology"/>
<protein>
    <recommendedName>
        <fullName evidence="2">mannose-1-phosphate guanylyltransferase</fullName>
        <ecNumber evidence="2">2.7.7.13</ecNumber>
    </recommendedName>
</protein>
<evidence type="ECO:0000256" key="1">
    <source>
        <dbReference type="ARBA" id="ARBA00006115"/>
    </source>
</evidence>
<dbReference type="CDD" id="cd02509">
    <property type="entry name" value="GDP-M1P_Guanylyltransferase"/>
    <property type="match status" value="1"/>
</dbReference>
<dbReference type="InterPro" id="IPR054566">
    <property type="entry name" value="ManC/GMP-like_b-helix"/>
</dbReference>
<evidence type="ECO:0000259" key="12">
    <source>
        <dbReference type="Pfam" id="PF22640"/>
    </source>
</evidence>
<dbReference type="AlphaFoldDB" id="A0A934PYX9"/>
<feature type="domain" description="Nucleotidyl transferase" evidence="10">
    <location>
        <begin position="4"/>
        <end position="278"/>
    </location>
</feature>
<comment type="caution">
    <text evidence="13">The sequence shown here is derived from an EMBL/GenBank/DDBJ whole genome shotgun (WGS) entry which is preliminary data.</text>
</comment>
<dbReference type="InterPro" id="IPR005835">
    <property type="entry name" value="NTP_transferase_dom"/>
</dbReference>
<sequence length="517" mass="55525">MLQPVVLCGGSGTRLWPVSRKAFPKQFAELVGGRSLLAMTLERVAPLAGPQGDLICVGAAEHHFLLGDAVAGAGCRATVILEPCQRSTAAAMALAALQAQDPEQLQLFCPADHHIPDAEAFRAMVERAEVTALAGAIVVFGVAPTFASTAYGYIERGAPHAYGGHRVVRFVEKPTAERAQQLLRGGHVDWNAGIFLCRADVLLDAMERHAPDILASCRDAMRDAQRGTGVVRPRAVPLQGCRSESIDVAVMQRHAGLVVLPFEGAWSDVGSWDAVAGIRPHDERGNCVEGQGLAAAGAQGTYIHAPHRRVVALGTNDLVIVDTPDAVLVADRSAAEAVKGLVHELERRGDAQAVEHRKVQRPWGYFDSMERRPGYQVKRLCVKPLGLLSLQLHRHRSEHWVVVRGVAEATVGTRTVVLRENESIDIPAGTLHRLHNPGATPLEVIEVQTGDYLGEDDIVRVDDAYGRPISGIPTREPVPAMGRDAAPSVLRVLPTTPPLPNGELHAQASDTMPGRPK</sequence>
<dbReference type="InterPro" id="IPR051161">
    <property type="entry name" value="Mannose-6P_isomerase_type2"/>
</dbReference>
<evidence type="ECO:0000259" key="11">
    <source>
        <dbReference type="Pfam" id="PF01050"/>
    </source>
</evidence>
<evidence type="ECO:0000256" key="3">
    <source>
        <dbReference type="ARBA" id="ARBA00022679"/>
    </source>
</evidence>
<dbReference type="Pfam" id="PF22640">
    <property type="entry name" value="ManC_GMP_beta-helix"/>
    <property type="match status" value="1"/>
</dbReference>
<evidence type="ECO:0000256" key="8">
    <source>
        <dbReference type="RuleBase" id="RU004190"/>
    </source>
</evidence>
<name>A0A934PYX9_9BURK</name>
<comment type="catalytic activity">
    <reaction evidence="7">
        <text>alpha-D-mannose 1-phosphate + GTP + H(+) = GDP-alpha-D-mannose + diphosphate</text>
        <dbReference type="Rhea" id="RHEA:15229"/>
        <dbReference type="ChEBI" id="CHEBI:15378"/>
        <dbReference type="ChEBI" id="CHEBI:33019"/>
        <dbReference type="ChEBI" id="CHEBI:37565"/>
        <dbReference type="ChEBI" id="CHEBI:57527"/>
        <dbReference type="ChEBI" id="CHEBI:58409"/>
        <dbReference type="EC" id="2.7.7.13"/>
    </reaction>
</comment>
<evidence type="ECO:0000256" key="4">
    <source>
        <dbReference type="ARBA" id="ARBA00022695"/>
    </source>
</evidence>
<dbReference type="GO" id="GO:0000271">
    <property type="term" value="P:polysaccharide biosynthetic process"/>
    <property type="evidence" value="ECO:0007669"/>
    <property type="project" value="InterPro"/>
</dbReference>
<evidence type="ECO:0000256" key="5">
    <source>
        <dbReference type="ARBA" id="ARBA00022741"/>
    </source>
</evidence>
<dbReference type="FunFam" id="2.60.120.10:FF:000032">
    <property type="entry name" value="Mannose-1-phosphate guanylyltransferase/mannose-6-phosphate isomerase"/>
    <property type="match status" value="1"/>
</dbReference>
<dbReference type="RefSeq" id="WP_200786468.1">
    <property type="nucleotide sequence ID" value="NZ_JAEDAO010000001.1"/>
</dbReference>
<dbReference type="InterPro" id="IPR011051">
    <property type="entry name" value="RmlC_Cupin_sf"/>
</dbReference>
<feature type="domain" description="MannoseP isomerase/GMP-like beta-helix" evidence="12">
    <location>
        <begin position="300"/>
        <end position="345"/>
    </location>
</feature>
<feature type="region of interest" description="Disordered" evidence="9">
    <location>
        <begin position="494"/>
        <end position="517"/>
    </location>
</feature>
<evidence type="ECO:0000259" key="10">
    <source>
        <dbReference type="Pfam" id="PF00483"/>
    </source>
</evidence>
<accession>A0A934PYX9</accession>
<dbReference type="SUPFAM" id="SSF53448">
    <property type="entry name" value="Nucleotide-diphospho-sugar transferases"/>
    <property type="match status" value="1"/>
</dbReference>
<dbReference type="GO" id="GO:0005525">
    <property type="term" value="F:GTP binding"/>
    <property type="evidence" value="ECO:0007669"/>
    <property type="project" value="UniProtKB-KW"/>
</dbReference>
<dbReference type="GO" id="GO:0009298">
    <property type="term" value="P:GDP-mannose biosynthetic process"/>
    <property type="evidence" value="ECO:0007669"/>
    <property type="project" value="TreeGrafter"/>
</dbReference>
<evidence type="ECO:0000256" key="2">
    <source>
        <dbReference type="ARBA" id="ARBA00012387"/>
    </source>
</evidence>
<comment type="similarity">
    <text evidence="1 8">Belongs to the mannose-6-phosphate isomerase type 2 family.</text>
</comment>
<dbReference type="InterPro" id="IPR049577">
    <property type="entry name" value="GMPP_N"/>
</dbReference>
<keyword evidence="6" id="KW-0342">GTP-binding</keyword>
<evidence type="ECO:0000313" key="14">
    <source>
        <dbReference type="Proteomes" id="UP000617041"/>
    </source>
</evidence>
<organism evidence="13 14">
    <name type="scientific">Ramlibacter algicola</name>
    <dbReference type="NCBI Taxonomy" id="2795217"/>
    <lineage>
        <taxon>Bacteria</taxon>
        <taxon>Pseudomonadati</taxon>
        <taxon>Pseudomonadota</taxon>
        <taxon>Betaproteobacteria</taxon>
        <taxon>Burkholderiales</taxon>
        <taxon>Comamonadaceae</taxon>
        <taxon>Ramlibacter</taxon>
    </lineage>
</organism>
<gene>
    <name evidence="13" type="ORF">I8E28_03605</name>
</gene>
<dbReference type="CDD" id="cd02213">
    <property type="entry name" value="cupin_PMI_typeII_C"/>
    <property type="match status" value="1"/>
</dbReference>
<dbReference type="InterPro" id="IPR029044">
    <property type="entry name" value="Nucleotide-diphossugar_trans"/>
</dbReference>
<dbReference type="SUPFAM" id="SSF51182">
    <property type="entry name" value="RmlC-like cupins"/>
    <property type="match status" value="1"/>
</dbReference>
<dbReference type="InterPro" id="IPR006375">
    <property type="entry name" value="Man1P_GuaTrfase/Man6P_Isoase"/>
</dbReference>
<feature type="domain" description="Mannose-6-phosphate isomerase type II C-terminal" evidence="11">
    <location>
        <begin position="351"/>
        <end position="463"/>
    </location>
</feature>
<dbReference type="PANTHER" id="PTHR46390">
    <property type="entry name" value="MANNOSE-1-PHOSPHATE GUANYLYLTRANSFERASE"/>
    <property type="match status" value="1"/>
</dbReference>
<dbReference type="EMBL" id="JAEDAO010000001">
    <property type="protein sequence ID" value="MBK0391666.1"/>
    <property type="molecule type" value="Genomic_DNA"/>
</dbReference>
<evidence type="ECO:0000256" key="6">
    <source>
        <dbReference type="ARBA" id="ARBA00023134"/>
    </source>
</evidence>
<keyword evidence="5" id="KW-0547">Nucleotide-binding</keyword>
<dbReference type="Proteomes" id="UP000617041">
    <property type="component" value="Unassembled WGS sequence"/>
</dbReference>
<dbReference type="EC" id="2.7.7.13" evidence="2"/>
<evidence type="ECO:0000256" key="9">
    <source>
        <dbReference type="SAM" id="MobiDB-lite"/>
    </source>
</evidence>